<dbReference type="InterPro" id="IPR050367">
    <property type="entry name" value="APC_superfamily"/>
</dbReference>
<dbReference type="InterPro" id="IPR002293">
    <property type="entry name" value="AA/rel_permease1"/>
</dbReference>
<comment type="caution">
    <text evidence="8">The sequence shown here is derived from an EMBL/GenBank/DDBJ whole genome shotgun (WGS) entry which is preliminary data.</text>
</comment>
<feature type="transmembrane region" description="Helical" evidence="7">
    <location>
        <begin position="421"/>
        <end position="439"/>
    </location>
</feature>
<dbReference type="PIRSF" id="PIRSF006060">
    <property type="entry name" value="AA_transporter"/>
    <property type="match status" value="1"/>
</dbReference>
<accession>A0A3N3ZSA8</accession>
<feature type="transmembrane region" description="Helical" evidence="7">
    <location>
        <begin position="30"/>
        <end position="54"/>
    </location>
</feature>
<evidence type="ECO:0000256" key="6">
    <source>
        <dbReference type="SAM" id="MobiDB-lite"/>
    </source>
</evidence>
<dbReference type="RefSeq" id="WP_123825380.1">
    <property type="nucleotide sequence ID" value="NZ_RKMF01000010.1"/>
</dbReference>
<proteinExistence type="predicted"/>
<feature type="transmembrane region" description="Helical" evidence="7">
    <location>
        <begin position="352"/>
        <end position="370"/>
    </location>
</feature>
<keyword evidence="5 7" id="KW-0472">Membrane</keyword>
<keyword evidence="4 7" id="KW-1133">Transmembrane helix</keyword>
<evidence type="ECO:0000313" key="9">
    <source>
        <dbReference type="Proteomes" id="UP000270616"/>
    </source>
</evidence>
<evidence type="ECO:0000256" key="4">
    <source>
        <dbReference type="ARBA" id="ARBA00022989"/>
    </source>
</evidence>
<feature type="transmembrane region" description="Helical" evidence="7">
    <location>
        <begin position="214"/>
        <end position="235"/>
    </location>
</feature>
<gene>
    <name evidence="8" type="ORF">EDL96_08565</name>
</gene>
<organism evidence="8 9">
    <name type="scientific">Kocuria soli</name>
    <dbReference type="NCBI Taxonomy" id="2485125"/>
    <lineage>
        <taxon>Bacteria</taxon>
        <taxon>Bacillati</taxon>
        <taxon>Actinomycetota</taxon>
        <taxon>Actinomycetes</taxon>
        <taxon>Micrococcales</taxon>
        <taxon>Micrococcaceae</taxon>
        <taxon>Kocuria</taxon>
    </lineage>
</organism>
<keyword evidence="3 7" id="KW-0812">Transmembrane</keyword>
<feature type="transmembrane region" description="Helical" evidence="7">
    <location>
        <begin position="154"/>
        <end position="174"/>
    </location>
</feature>
<feature type="transmembrane region" description="Helical" evidence="7">
    <location>
        <begin position="60"/>
        <end position="81"/>
    </location>
</feature>
<evidence type="ECO:0000313" key="8">
    <source>
        <dbReference type="EMBL" id="ROZ62819.1"/>
    </source>
</evidence>
<protein>
    <submittedName>
        <fullName evidence="8">Amino acid permease</fullName>
    </submittedName>
</protein>
<dbReference type="GO" id="GO:0005886">
    <property type="term" value="C:plasma membrane"/>
    <property type="evidence" value="ECO:0007669"/>
    <property type="project" value="UniProtKB-SubCell"/>
</dbReference>
<dbReference type="GO" id="GO:0022857">
    <property type="term" value="F:transmembrane transporter activity"/>
    <property type="evidence" value="ECO:0007669"/>
    <property type="project" value="InterPro"/>
</dbReference>
<evidence type="ECO:0000256" key="2">
    <source>
        <dbReference type="ARBA" id="ARBA00022475"/>
    </source>
</evidence>
<comment type="subcellular location">
    <subcellularLocation>
        <location evidence="1">Cell membrane</location>
        <topology evidence="1">Multi-pass membrane protein</topology>
    </subcellularLocation>
</comment>
<evidence type="ECO:0000256" key="5">
    <source>
        <dbReference type="ARBA" id="ARBA00023136"/>
    </source>
</evidence>
<evidence type="ECO:0000256" key="3">
    <source>
        <dbReference type="ARBA" id="ARBA00022692"/>
    </source>
</evidence>
<feature type="transmembrane region" description="Helical" evidence="7">
    <location>
        <begin position="256"/>
        <end position="278"/>
    </location>
</feature>
<evidence type="ECO:0000256" key="7">
    <source>
        <dbReference type="SAM" id="Phobius"/>
    </source>
</evidence>
<reference evidence="8 9" key="1">
    <citation type="submission" date="2018-10" db="EMBL/GenBank/DDBJ databases">
        <title>Kocuria sp. M5W7-7, whole genome shotgun sequence.</title>
        <authorList>
            <person name="Tuo L."/>
        </authorList>
    </citation>
    <scope>NUCLEOTIDE SEQUENCE [LARGE SCALE GENOMIC DNA]</scope>
    <source>
        <strain evidence="8 9">M5W7-7</strain>
    </source>
</reference>
<feature type="transmembrane region" description="Helical" evidence="7">
    <location>
        <begin position="102"/>
        <end position="123"/>
    </location>
</feature>
<feature type="transmembrane region" description="Helical" evidence="7">
    <location>
        <begin position="306"/>
        <end position="331"/>
    </location>
</feature>
<keyword evidence="9" id="KW-1185">Reference proteome</keyword>
<dbReference type="OrthoDB" id="138827at2"/>
<dbReference type="AlphaFoldDB" id="A0A3N3ZSA8"/>
<feature type="transmembrane region" description="Helical" evidence="7">
    <location>
        <begin position="181"/>
        <end position="202"/>
    </location>
</feature>
<feature type="transmembrane region" description="Helical" evidence="7">
    <location>
        <begin position="451"/>
        <end position="468"/>
    </location>
</feature>
<dbReference type="Proteomes" id="UP000270616">
    <property type="component" value="Unassembled WGS sequence"/>
</dbReference>
<name>A0A3N3ZSA8_9MICC</name>
<keyword evidence="2" id="KW-1003">Cell membrane</keyword>
<dbReference type="PANTHER" id="PTHR42770">
    <property type="entry name" value="AMINO ACID TRANSPORTER-RELATED"/>
    <property type="match status" value="1"/>
</dbReference>
<dbReference type="EMBL" id="RKMF01000010">
    <property type="protein sequence ID" value="ROZ62819.1"/>
    <property type="molecule type" value="Genomic_DNA"/>
</dbReference>
<feature type="transmembrane region" description="Helical" evidence="7">
    <location>
        <begin position="382"/>
        <end position="400"/>
    </location>
</feature>
<sequence>MDSGNITERPPHDSHGHDHHDRGFKKVLGALDAIMLGFGAMIGFGWVILTGGWINDAGTWGAVLAMLAGGAIMAVVGLVYGELVAAMPAAGGEHNYLMRGMGARWAFVGSWAITVGYITIVAFEAVAVPRTIGYIAPGLLEHVKLWEVAGSEVYLVWALVGTVFAVIITGINIIGVKQASVVQTFVVLFLLIIGAMMVFGAFTGGSAGNMEPAFTGGLGGFFLVLVVVPFLFVGFDVIPQVSEEMHIPAKKLGATIVVAVMMAAVWYVVVVLATSASLPAGELAVADIAVADAIGAAFDSQVFANLLLAGGLAGILTSWNSLLMGASRLLWALGASRMIPTWFARIHPRFGTPVNALLFVGVISAVAPFFGQEMLGWLVDSGSPSIVMAYFMVSIVFVILRRREPDMPRPFRIGGRGHGGMFIGGLSVLLCAALLSLYIPGMPASLTVPPYVVFGLWWVLGLVFLVRIPRGIGPGADAESRLIAAKSR</sequence>
<dbReference type="Pfam" id="PF13520">
    <property type="entry name" value="AA_permease_2"/>
    <property type="match status" value="1"/>
</dbReference>
<evidence type="ECO:0000256" key="1">
    <source>
        <dbReference type="ARBA" id="ARBA00004651"/>
    </source>
</evidence>
<feature type="region of interest" description="Disordered" evidence="6">
    <location>
        <begin position="1"/>
        <end position="20"/>
    </location>
</feature>
<dbReference type="PANTHER" id="PTHR42770:SF7">
    <property type="entry name" value="MEMBRANE PROTEIN"/>
    <property type="match status" value="1"/>
</dbReference>
<dbReference type="Gene3D" id="1.20.1740.10">
    <property type="entry name" value="Amino acid/polyamine transporter I"/>
    <property type="match status" value="1"/>
</dbReference>
<feature type="compositionally biased region" description="Basic and acidic residues" evidence="6">
    <location>
        <begin position="9"/>
        <end position="20"/>
    </location>
</feature>